<comment type="caution">
    <text evidence="2">The sequence shown here is derived from an EMBL/GenBank/DDBJ whole genome shotgun (WGS) entry which is preliminary data.</text>
</comment>
<keyword evidence="3" id="KW-1185">Reference proteome</keyword>
<evidence type="ECO:0000256" key="1">
    <source>
        <dbReference type="SAM" id="MobiDB-lite"/>
    </source>
</evidence>
<accession>A0ABU5EYL2</accession>
<organism evidence="2 3">
    <name type="scientific">Gemmata algarum</name>
    <dbReference type="NCBI Taxonomy" id="2975278"/>
    <lineage>
        <taxon>Bacteria</taxon>
        <taxon>Pseudomonadati</taxon>
        <taxon>Planctomycetota</taxon>
        <taxon>Planctomycetia</taxon>
        <taxon>Gemmatales</taxon>
        <taxon>Gemmataceae</taxon>
        <taxon>Gemmata</taxon>
    </lineage>
</organism>
<evidence type="ECO:0000313" key="3">
    <source>
        <dbReference type="Proteomes" id="UP001272242"/>
    </source>
</evidence>
<reference evidence="3" key="1">
    <citation type="journal article" date="2023" name="Mar. Drugs">
        <title>Gemmata algarum, a Novel Planctomycete Isolated from an Algal Mat, Displays Antimicrobial Activity.</title>
        <authorList>
            <person name="Kumar G."/>
            <person name="Kallscheuer N."/>
            <person name="Kashif M."/>
            <person name="Ahamad S."/>
            <person name="Jagadeeshwari U."/>
            <person name="Pannikurungottu S."/>
            <person name="Haufschild T."/>
            <person name="Kabuu M."/>
            <person name="Sasikala C."/>
            <person name="Jogler C."/>
            <person name="Ramana C."/>
        </authorList>
    </citation>
    <scope>NUCLEOTIDE SEQUENCE [LARGE SCALE GENOMIC DNA]</scope>
    <source>
        <strain evidence="3">JC673</strain>
    </source>
</reference>
<sequence>MAGKKPQRRKKAEPKVEGVLGVGLDGTDGHTRVTRTEEMVVVGGSAETHERMQETAIRFGENLEKRGKKIQEASVREVIDLLRDAIERSR</sequence>
<feature type="region of interest" description="Disordered" evidence="1">
    <location>
        <begin position="1"/>
        <end position="30"/>
    </location>
</feature>
<feature type="compositionally biased region" description="Basic residues" evidence="1">
    <location>
        <begin position="1"/>
        <end position="12"/>
    </location>
</feature>
<proteinExistence type="predicted"/>
<evidence type="ECO:0000313" key="2">
    <source>
        <dbReference type="EMBL" id="MDY3560210.1"/>
    </source>
</evidence>
<protein>
    <submittedName>
        <fullName evidence="2">Uncharacterized protein</fullName>
    </submittedName>
</protein>
<name>A0ABU5EYL2_9BACT</name>
<dbReference type="RefSeq" id="WP_320686832.1">
    <property type="nucleotide sequence ID" value="NZ_JAXBLV010000176.1"/>
</dbReference>
<dbReference type="EMBL" id="JAXBLV010000176">
    <property type="protein sequence ID" value="MDY3560210.1"/>
    <property type="molecule type" value="Genomic_DNA"/>
</dbReference>
<dbReference type="Proteomes" id="UP001272242">
    <property type="component" value="Unassembled WGS sequence"/>
</dbReference>
<gene>
    <name evidence="2" type="ORF">R5W23_001435</name>
</gene>